<name>A0A975YHW4_9RHOB</name>
<dbReference type="EMBL" id="JAIMBW010000001">
    <property type="protein sequence ID" value="MBY4893139.1"/>
    <property type="molecule type" value="Genomic_DNA"/>
</dbReference>
<evidence type="ECO:0000256" key="1">
    <source>
        <dbReference type="SAM" id="SignalP"/>
    </source>
</evidence>
<protein>
    <recommendedName>
        <fullName evidence="4">Leucine-rich repeat domain-containing protein</fullName>
    </recommendedName>
</protein>
<keyword evidence="3" id="KW-1185">Reference proteome</keyword>
<dbReference type="Gene3D" id="3.80.10.10">
    <property type="entry name" value="Ribonuclease Inhibitor"/>
    <property type="match status" value="1"/>
</dbReference>
<dbReference type="InterPro" id="IPR032675">
    <property type="entry name" value="LRR_dom_sf"/>
</dbReference>
<reference evidence="2 3" key="1">
    <citation type="submission" date="2021-07" db="EMBL/GenBank/DDBJ databases">
        <title>Karlodiniumbacter phycospheric gen. nov., sp. nov., a phycosphere bacterium isolated from karlodinium veneficum.</title>
        <authorList>
            <person name="Peng Y."/>
            <person name="Jiang L."/>
            <person name="Lee J."/>
        </authorList>
    </citation>
    <scope>NUCLEOTIDE SEQUENCE</scope>
    <source>
        <strain evidence="2 3">N5</strain>
    </source>
</reference>
<evidence type="ECO:0000313" key="3">
    <source>
        <dbReference type="Proteomes" id="UP000693972"/>
    </source>
</evidence>
<dbReference type="RefSeq" id="WP_257892858.1">
    <property type="nucleotide sequence ID" value="NZ_JAIMBW010000001.1"/>
</dbReference>
<dbReference type="EMBL" id="CP078073">
    <property type="protein sequence ID" value="QXL89841.1"/>
    <property type="molecule type" value="Genomic_DNA"/>
</dbReference>
<gene>
    <name evidence="2" type="ORF">KUL25_10220</name>
</gene>
<accession>A0A975YHW4</accession>
<proteinExistence type="predicted"/>
<dbReference type="AlphaFoldDB" id="A0A975YHW4"/>
<sequence length="235" mass="24746">MFRFAFPALTVLTLIACQPAAHDNTPYGQERVDECIATACATLNVDGLGLRDYGQVNALSHVTSLMVSYTDFDSLSDIADMAQLRELHLSNSQVTDLSGLAAFPNLALVHMQGVSAEALATARFPAGVRELALGGPGATDLSIVHRVPGLRRLHVDTFTTSVSLAALEGHGNLSTVHLGDIRGLDLSPLLALPALRAVSLEFEPGGPDPVQTSVIAQLRARGVTVSTEEVVVPVC</sequence>
<dbReference type="Proteomes" id="UP000693972">
    <property type="component" value="Unassembled WGS sequence"/>
</dbReference>
<dbReference type="PROSITE" id="PS51257">
    <property type="entry name" value="PROKAR_LIPOPROTEIN"/>
    <property type="match status" value="1"/>
</dbReference>
<organism evidence="2">
    <name type="scientific">Gymnodinialimonas phycosphaerae</name>
    <dbReference type="NCBI Taxonomy" id="2841589"/>
    <lineage>
        <taxon>Bacteria</taxon>
        <taxon>Pseudomonadati</taxon>
        <taxon>Pseudomonadota</taxon>
        <taxon>Alphaproteobacteria</taxon>
        <taxon>Rhodobacterales</taxon>
        <taxon>Paracoccaceae</taxon>
        <taxon>Gymnodinialimonas</taxon>
    </lineage>
</organism>
<keyword evidence="1" id="KW-0732">Signal</keyword>
<feature type="signal peptide" evidence="1">
    <location>
        <begin position="1"/>
        <end position="23"/>
    </location>
</feature>
<evidence type="ECO:0008006" key="4">
    <source>
        <dbReference type="Google" id="ProtNLM"/>
    </source>
</evidence>
<dbReference type="SUPFAM" id="SSF52058">
    <property type="entry name" value="L domain-like"/>
    <property type="match status" value="1"/>
</dbReference>
<feature type="chain" id="PRO_5037722172" description="Leucine-rich repeat domain-containing protein" evidence="1">
    <location>
        <begin position="24"/>
        <end position="235"/>
    </location>
</feature>
<evidence type="ECO:0000313" key="2">
    <source>
        <dbReference type="EMBL" id="QXL89841.1"/>
    </source>
</evidence>